<dbReference type="GeneID" id="37018608"/>
<evidence type="ECO:0000256" key="3">
    <source>
        <dbReference type="ARBA" id="ARBA00022491"/>
    </source>
</evidence>
<keyword evidence="5 9" id="KW-0195">Cyclin</keyword>
<feature type="domain" description="Cyclin-like" evidence="11">
    <location>
        <begin position="248"/>
        <end position="330"/>
    </location>
</feature>
<dbReference type="PANTHER" id="PTHR10026">
    <property type="entry name" value="CYCLIN"/>
    <property type="match status" value="1"/>
</dbReference>
<proteinExistence type="inferred from homology"/>
<evidence type="ECO:0000313" key="12">
    <source>
        <dbReference type="EMBL" id="PWN31665.1"/>
    </source>
</evidence>
<keyword evidence="10" id="KW-1133">Transmembrane helix</keyword>
<evidence type="ECO:0000256" key="6">
    <source>
        <dbReference type="ARBA" id="ARBA00023159"/>
    </source>
</evidence>
<dbReference type="Gene3D" id="1.10.472.10">
    <property type="entry name" value="Cyclin-like"/>
    <property type="match status" value="2"/>
</dbReference>
<keyword evidence="4" id="KW-0805">Transcription regulation</keyword>
<dbReference type="InterPro" id="IPR036915">
    <property type="entry name" value="Cyclin-like_sf"/>
</dbReference>
<reference evidence="12 13" key="1">
    <citation type="journal article" date="2018" name="Mol. Biol. Evol.">
        <title>Broad Genomic Sampling Reveals a Smut Pathogenic Ancestry of the Fungal Clade Ustilaginomycotina.</title>
        <authorList>
            <person name="Kijpornyongpan T."/>
            <person name="Mondo S.J."/>
            <person name="Barry K."/>
            <person name="Sandor L."/>
            <person name="Lee J."/>
            <person name="Lipzen A."/>
            <person name="Pangilinan J."/>
            <person name="LaButti K."/>
            <person name="Hainaut M."/>
            <person name="Henrissat B."/>
            <person name="Grigoriev I.V."/>
            <person name="Spatafora J.W."/>
            <person name="Aime M.C."/>
        </authorList>
    </citation>
    <scope>NUCLEOTIDE SEQUENCE [LARGE SCALE GENOMIC DNA]</scope>
    <source>
        <strain evidence="12 13">MCA 3882</strain>
    </source>
</reference>
<comment type="subcellular location">
    <subcellularLocation>
        <location evidence="1">Nucleus</location>
    </subcellularLocation>
</comment>
<comment type="similarity">
    <text evidence="2">Belongs to the cyclin family. Cyclin C subfamily.</text>
</comment>
<dbReference type="InterPro" id="IPR043198">
    <property type="entry name" value="Cyclin/Ssn8"/>
</dbReference>
<evidence type="ECO:0000256" key="5">
    <source>
        <dbReference type="ARBA" id="ARBA00023127"/>
    </source>
</evidence>
<keyword evidence="6" id="KW-0010">Activator</keyword>
<keyword evidence="3" id="KW-0678">Repressor</keyword>
<dbReference type="SMART" id="SM00385">
    <property type="entry name" value="CYCLIN"/>
    <property type="match status" value="2"/>
</dbReference>
<dbReference type="GO" id="GO:0016538">
    <property type="term" value="F:cyclin-dependent protein serine/threonine kinase regulator activity"/>
    <property type="evidence" value="ECO:0007669"/>
    <property type="project" value="InterPro"/>
</dbReference>
<dbReference type="Proteomes" id="UP000245771">
    <property type="component" value="Unassembled WGS sequence"/>
</dbReference>
<dbReference type="InterPro" id="IPR013763">
    <property type="entry name" value="Cyclin-like_dom"/>
</dbReference>
<dbReference type="EMBL" id="KZ819607">
    <property type="protein sequence ID" value="PWN31665.1"/>
    <property type="molecule type" value="Genomic_DNA"/>
</dbReference>
<dbReference type="GO" id="GO:0006357">
    <property type="term" value="P:regulation of transcription by RNA polymerase II"/>
    <property type="evidence" value="ECO:0007669"/>
    <property type="project" value="InterPro"/>
</dbReference>
<evidence type="ECO:0000256" key="1">
    <source>
        <dbReference type="ARBA" id="ARBA00004123"/>
    </source>
</evidence>
<evidence type="ECO:0000259" key="11">
    <source>
        <dbReference type="SMART" id="SM00385"/>
    </source>
</evidence>
<dbReference type="RefSeq" id="XP_025351967.1">
    <property type="nucleotide sequence ID" value="XM_025496827.1"/>
</dbReference>
<evidence type="ECO:0000256" key="4">
    <source>
        <dbReference type="ARBA" id="ARBA00023015"/>
    </source>
</evidence>
<evidence type="ECO:0000256" key="10">
    <source>
        <dbReference type="SAM" id="Phobius"/>
    </source>
</evidence>
<evidence type="ECO:0000256" key="9">
    <source>
        <dbReference type="RuleBase" id="RU000383"/>
    </source>
</evidence>
<dbReference type="GO" id="GO:0005634">
    <property type="term" value="C:nucleus"/>
    <property type="evidence" value="ECO:0007669"/>
    <property type="project" value="UniProtKB-SubCell"/>
</dbReference>
<sequence>MTSNYWVSTQCNHWILNQTQLAIARAEDLHYAANPEEYTALRIWLINCICLLTKRLSLRQRITATSIVFFHRFYSCSPANSFSSTDPSLVATACVYVASKVEETPVHIRNVVQEASKLWAELGHWKFPNDVSSLAEMEFYLLEDLQFHLIVYHPYRSLMAIHSSSGKGATKFDLKMTASPTWTSLIGAAQNASATSNASGSGQGPVGSGDLGGPSGLIDPELAYGSPGSGLSGKSADSAKAPMNGDAEKIRQLDRQSQIRMAWFVLNDTYRTDVLLLYPPHLVAVAAIFLAFVLHDPTRERLMRSKRIMDDRRERYKTSMLHPRESKNKSATLAKTQEMSASNPPVPPPDAMTFLAALNVDLGAVGEIVQEMLGLYDIWHKVGNNAGNGPEMFRRLTKMRERRREDLLKNGAGM</sequence>
<keyword evidence="8" id="KW-0539">Nucleus</keyword>
<gene>
    <name evidence="12" type="ORF">FA14DRAFT_127938</name>
</gene>
<keyword evidence="10" id="KW-0472">Membrane</keyword>
<dbReference type="SUPFAM" id="SSF47954">
    <property type="entry name" value="Cyclin-like"/>
    <property type="match status" value="2"/>
</dbReference>
<keyword evidence="13" id="KW-1185">Reference proteome</keyword>
<dbReference type="FunFam" id="1.10.472.10:FF:000076">
    <property type="entry name" value="RNA polymerase II holoenzyme cyclin-like subunit"/>
    <property type="match status" value="1"/>
</dbReference>
<dbReference type="OrthoDB" id="10266018at2759"/>
<dbReference type="STRING" id="1280837.A0A316V871"/>
<feature type="transmembrane region" description="Helical" evidence="10">
    <location>
        <begin position="275"/>
        <end position="294"/>
    </location>
</feature>
<name>A0A316V871_9BASI</name>
<keyword evidence="10" id="KW-0812">Transmembrane</keyword>
<dbReference type="AlphaFoldDB" id="A0A316V871"/>
<dbReference type="InParanoid" id="A0A316V871"/>
<feature type="domain" description="Cyclin-like" evidence="11">
    <location>
        <begin position="47"/>
        <end position="143"/>
    </location>
</feature>
<organism evidence="12 13">
    <name type="scientific">Meira miltonrushii</name>
    <dbReference type="NCBI Taxonomy" id="1280837"/>
    <lineage>
        <taxon>Eukaryota</taxon>
        <taxon>Fungi</taxon>
        <taxon>Dikarya</taxon>
        <taxon>Basidiomycota</taxon>
        <taxon>Ustilaginomycotina</taxon>
        <taxon>Exobasidiomycetes</taxon>
        <taxon>Exobasidiales</taxon>
        <taxon>Brachybasidiaceae</taxon>
        <taxon>Meira</taxon>
    </lineage>
</organism>
<evidence type="ECO:0000256" key="8">
    <source>
        <dbReference type="ARBA" id="ARBA00023242"/>
    </source>
</evidence>
<evidence type="ECO:0000313" key="13">
    <source>
        <dbReference type="Proteomes" id="UP000245771"/>
    </source>
</evidence>
<evidence type="ECO:0000256" key="2">
    <source>
        <dbReference type="ARBA" id="ARBA00008638"/>
    </source>
</evidence>
<keyword evidence="7" id="KW-0804">Transcription</keyword>
<accession>A0A316V871</accession>
<dbReference type="CDD" id="cd20513">
    <property type="entry name" value="CYCLIN_CCNC_rpt1"/>
    <property type="match status" value="1"/>
</dbReference>
<dbReference type="InterPro" id="IPR006671">
    <property type="entry name" value="Cyclin_N"/>
</dbReference>
<dbReference type="Pfam" id="PF00134">
    <property type="entry name" value="Cyclin_N"/>
    <property type="match status" value="1"/>
</dbReference>
<protein>
    <submittedName>
        <fullName evidence="12">Cyclin-like protein</fullName>
    </submittedName>
</protein>
<evidence type="ECO:0000256" key="7">
    <source>
        <dbReference type="ARBA" id="ARBA00023163"/>
    </source>
</evidence>